<protein>
    <submittedName>
        <fullName evidence="1">Uncharacterized protein</fullName>
    </submittedName>
</protein>
<sequence>MEKQQIYALRITHYALLSPIHRQPTLRVQHHELFT</sequence>
<comment type="caution">
    <text evidence="1">The sequence shown here is derived from an EMBL/GenBank/DDBJ whole genome shotgun (WGS) entry which is preliminary data.</text>
</comment>
<reference evidence="1 2" key="1">
    <citation type="submission" date="2022-08" db="EMBL/GenBank/DDBJ databases">
        <title>Bacterial and archaeal communities from various locations to study Microbial Dark Matter (Phase II).</title>
        <authorList>
            <person name="Stepanauskas R."/>
        </authorList>
    </citation>
    <scope>NUCLEOTIDE SEQUENCE [LARGE SCALE GENOMIC DNA]</scope>
    <source>
        <strain evidence="1 2">PD1</strain>
    </source>
</reference>
<dbReference type="EMBL" id="JANUCP010000001">
    <property type="protein sequence ID" value="MCS3918410.1"/>
    <property type="molecule type" value="Genomic_DNA"/>
</dbReference>
<organism evidence="1 2">
    <name type="scientific">Candidatus Fervidibacter sacchari</name>
    <dbReference type="NCBI Taxonomy" id="1448929"/>
    <lineage>
        <taxon>Bacteria</taxon>
        <taxon>Candidatus Fervidibacterota</taxon>
        <taxon>Candidatus Fervidibacter</taxon>
    </lineage>
</organism>
<name>A0ABT2EKD7_9BACT</name>
<dbReference type="Proteomes" id="UP001204798">
    <property type="component" value="Unassembled WGS sequence"/>
</dbReference>
<evidence type="ECO:0000313" key="1">
    <source>
        <dbReference type="EMBL" id="MCS3918410.1"/>
    </source>
</evidence>
<keyword evidence="2" id="KW-1185">Reference proteome</keyword>
<proteinExistence type="predicted"/>
<accession>A0ABT2EKD7</accession>
<gene>
    <name evidence="1" type="ORF">M2350_000807</name>
</gene>
<evidence type="ECO:0000313" key="2">
    <source>
        <dbReference type="Proteomes" id="UP001204798"/>
    </source>
</evidence>